<dbReference type="Proteomes" id="UP000092093">
    <property type="component" value="Unassembled WGS sequence"/>
</dbReference>
<evidence type="ECO:0000313" key="1">
    <source>
        <dbReference type="EMBL" id="OBQ42468.1"/>
    </source>
</evidence>
<accession>A0A1B7WZC8</accession>
<dbReference type="PATRIC" id="fig|1710896.3.peg.3698"/>
<gene>
    <name evidence="1" type="ORF">AN484_17515</name>
</gene>
<proteinExistence type="predicted"/>
<reference evidence="1 2" key="1">
    <citation type="submission" date="2015-09" db="EMBL/GenBank/DDBJ databases">
        <title>Aphanizomenon flos-aquae WA102.</title>
        <authorList>
            <person name="Driscoll C."/>
        </authorList>
    </citation>
    <scope>NUCLEOTIDE SEQUENCE [LARGE SCALE GENOMIC DNA]</scope>
    <source>
        <strain evidence="1">WA102</strain>
    </source>
</reference>
<name>A0A1B7WZC8_APHFL</name>
<sequence>MKNVLKSPEPEELKNYKKRFSSQFKKWNDLKKNKETFNAIRDTLASDQSGMTSDEYFLFRLR</sequence>
<evidence type="ECO:0000313" key="2">
    <source>
        <dbReference type="Proteomes" id="UP000092093"/>
    </source>
</evidence>
<dbReference type="AlphaFoldDB" id="A0A1B7WZC8"/>
<organism evidence="1 2">
    <name type="scientific">Aphanizomenon flos-aquae WA102</name>
    <dbReference type="NCBI Taxonomy" id="1710896"/>
    <lineage>
        <taxon>Bacteria</taxon>
        <taxon>Bacillati</taxon>
        <taxon>Cyanobacteriota</taxon>
        <taxon>Cyanophyceae</taxon>
        <taxon>Nostocales</taxon>
        <taxon>Aphanizomenonaceae</taxon>
        <taxon>Aphanizomenon</taxon>
    </lineage>
</organism>
<comment type="caution">
    <text evidence="1">The sequence shown here is derived from an EMBL/GenBank/DDBJ whole genome shotgun (WGS) entry which is preliminary data.</text>
</comment>
<dbReference type="EMBL" id="LJOW01000103">
    <property type="protein sequence ID" value="OBQ42468.1"/>
    <property type="molecule type" value="Genomic_DNA"/>
</dbReference>
<protein>
    <submittedName>
        <fullName evidence="1">Uncharacterized protein</fullName>
    </submittedName>
</protein>